<dbReference type="EMBL" id="ADAS02000050">
    <property type="protein sequence ID" value="OAV93499.1"/>
    <property type="molecule type" value="Genomic_DNA"/>
</dbReference>
<dbReference type="EMBL" id="ADAS02000048">
    <property type="protein sequence ID" value="OAV93690.1"/>
    <property type="molecule type" value="Genomic_DNA"/>
</dbReference>
<dbReference type="VEuPathDB" id="FungiDB:PTTG_28599"/>
<dbReference type="Proteomes" id="UP000005240">
    <property type="component" value="Unassembled WGS sequence"/>
</dbReference>
<reference evidence="5" key="4">
    <citation type="submission" date="2025-05" db="UniProtKB">
        <authorList>
            <consortium name="EnsemblFungi"/>
        </authorList>
    </citation>
    <scope>IDENTIFICATION</scope>
    <source>
        <strain evidence="5">isolate 1-1 / race 1 (BBBD)</strain>
    </source>
</reference>
<dbReference type="EMBL" id="ADAS02000121">
    <property type="protein sequence ID" value="OAV89665.1"/>
    <property type="molecule type" value="Genomic_DNA"/>
</dbReference>
<reference evidence="5 6" key="3">
    <citation type="journal article" date="2017" name="G3 (Bethesda)">
        <title>Comparative analysis highlights variable genome content of wheat rusts and divergence of the mating loci.</title>
        <authorList>
            <person name="Cuomo C.A."/>
            <person name="Bakkeren G."/>
            <person name="Khalil H.B."/>
            <person name="Panwar V."/>
            <person name="Joly D."/>
            <person name="Linning R."/>
            <person name="Sakthikumar S."/>
            <person name="Song X."/>
            <person name="Adiconis X."/>
            <person name="Fan L."/>
            <person name="Goldberg J.M."/>
            <person name="Levin J.Z."/>
            <person name="Young S."/>
            <person name="Zeng Q."/>
            <person name="Anikster Y."/>
            <person name="Bruce M."/>
            <person name="Wang M."/>
            <person name="Yin C."/>
            <person name="McCallum B."/>
            <person name="Szabo L.J."/>
            <person name="Hulbert S."/>
            <person name="Chen X."/>
            <person name="Fellers J.P."/>
        </authorList>
    </citation>
    <scope>NUCLEOTIDE SEQUENCE</scope>
    <source>
        <strain evidence="6">Isolate 1-1 / race 1 (BBBD)</strain>
        <strain evidence="5">isolate 1-1 / race 1 (BBBD)</strain>
    </source>
</reference>
<feature type="region of interest" description="Disordered" evidence="1">
    <location>
        <begin position="136"/>
        <end position="160"/>
    </location>
</feature>
<evidence type="ECO:0000313" key="6">
    <source>
        <dbReference type="Proteomes" id="UP000005240"/>
    </source>
</evidence>
<protein>
    <submittedName>
        <fullName evidence="2 5">Uncharacterized protein</fullName>
    </submittedName>
</protein>
<organism evidence="2">
    <name type="scientific">Puccinia triticina (isolate 1-1 / race 1 (BBBD))</name>
    <name type="common">Brown leaf rust fungus</name>
    <dbReference type="NCBI Taxonomy" id="630390"/>
    <lineage>
        <taxon>Eukaryota</taxon>
        <taxon>Fungi</taxon>
        <taxon>Dikarya</taxon>
        <taxon>Basidiomycota</taxon>
        <taxon>Pucciniomycotina</taxon>
        <taxon>Pucciniomycetes</taxon>
        <taxon>Pucciniales</taxon>
        <taxon>Pucciniaceae</taxon>
        <taxon>Puccinia</taxon>
    </lineage>
</organism>
<evidence type="ECO:0000313" key="3">
    <source>
        <dbReference type="EMBL" id="OAV93499.1"/>
    </source>
</evidence>
<dbReference type="EnsemblFungi" id="PTTG_27254-t43_1">
    <property type="protein sequence ID" value="PTTG_27254-t43_1-p1"/>
    <property type="gene ID" value="PTTG_27254"/>
</dbReference>
<evidence type="ECO:0000256" key="1">
    <source>
        <dbReference type="SAM" id="MobiDB-lite"/>
    </source>
</evidence>
<dbReference type="AlphaFoldDB" id="A0A180GAD4"/>
<name>A0A180GAD4_PUCT1</name>
<accession>A0A180GAD4</accession>
<dbReference type="EnsemblFungi" id="PTTG_27294-t43_1">
    <property type="protein sequence ID" value="PTTG_27294-t43_1-p1"/>
    <property type="gene ID" value="PTTG_27294"/>
</dbReference>
<proteinExistence type="predicted"/>
<dbReference type="EnsemblFungi" id="PTTG_28599-t43_1">
    <property type="protein sequence ID" value="PTTG_28599-t43_1-p1"/>
    <property type="gene ID" value="PTTG_28599"/>
</dbReference>
<dbReference type="OrthoDB" id="2515251at2759"/>
<sequence>MQSNQPNYGYSNFDQLHVEKNGFGQERQIQYGYPSFESSDNYDQGQNFTQSQQGQLDLNLRGYTDSSNAIGPWGLQDSSQLTCSGFSGHPLNDFINQQMTGSTRNNSTIPIPNIQSLPNANISTLPIRQLSAFPTVPSVSTSEPVPVPPKKKQKRQPAQVKGTNILPAILSDSAAPDISDSNHPITNASNPLIVNCAATETLNLSSVATCTKGPTKSKFRRQDQKLSDEVMKGFENHTLHQLRRLQKTHVKYTRLNEEIKLAGQDLFFEYQRKLHLLSLRHQRPFKSLATYLGQRRTRQKKSLWHKFQSAGQMAQKSYHQTQNSLAQRNKDASRSYKELDPAARGLYKGNDDDEWVDAETTNDPNIHEREQFNIRRQSNAKLLANVDTWAKGAQKKLKEFSDSMGIEGFLVIADQDHRQPYFFQGGSLFGDHFLQELANDGDPIRKFALCTAVGKSVKGVVKSKIRAPVAANNQADAPNNTRSDGSKTSNADSSKANNSIKEPYIGRAANLDVCQGKLAANHNYISAKLGEMLSQAIGMVGSNTRWPGTDTHNKLKKRKLMLKRHFSRPIKTLLIDETWIVLRGLKNNWISLVPYEESQESTEFDIQQEMGQHKVQAS</sequence>
<keyword evidence="6" id="KW-1185">Reference proteome</keyword>
<reference evidence="2" key="1">
    <citation type="submission" date="2009-11" db="EMBL/GenBank/DDBJ databases">
        <authorList>
            <consortium name="The Broad Institute Genome Sequencing Platform"/>
            <person name="Ward D."/>
            <person name="Feldgarden M."/>
            <person name="Earl A."/>
            <person name="Young S.K."/>
            <person name="Zeng Q."/>
            <person name="Koehrsen M."/>
            <person name="Alvarado L."/>
            <person name="Berlin A."/>
            <person name="Bochicchio J."/>
            <person name="Borenstein D."/>
            <person name="Chapman S.B."/>
            <person name="Chen Z."/>
            <person name="Engels R."/>
            <person name="Freedman E."/>
            <person name="Gellesch M."/>
            <person name="Goldberg J."/>
            <person name="Griggs A."/>
            <person name="Gujja S."/>
            <person name="Heilman E."/>
            <person name="Heiman D."/>
            <person name="Hepburn T."/>
            <person name="Howarth C."/>
            <person name="Jen D."/>
            <person name="Larson L."/>
            <person name="Lewis B."/>
            <person name="Mehta T."/>
            <person name="Park D."/>
            <person name="Pearson M."/>
            <person name="Roberts A."/>
            <person name="Saif S."/>
            <person name="Shea T."/>
            <person name="Shenoy N."/>
            <person name="Sisk P."/>
            <person name="Stolte C."/>
            <person name="Sykes S."/>
            <person name="Thomson T."/>
            <person name="Walk T."/>
            <person name="White J."/>
            <person name="Yandava C."/>
            <person name="Izard J."/>
            <person name="Baranova O.V."/>
            <person name="Blanton J.M."/>
            <person name="Tanner A.C."/>
            <person name="Dewhirst F.E."/>
            <person name="Haas B."/>
            <person name="Nusbaum C."/>
            <person name="Birren B."/>
        </authorList>
    </citation>
    <scope>NUCLEOTIDE SEQUENCE [LARGE SCALE GENOMIC DNA]</scope>
    <source>
        <strain evidence="2">1-1 BBBD Race 1</strain>
    </source>
</reference>
<feature type="region of interest" description="Disordered" evidence="1">
    <location>
        <begin position="471"/>
        <end position="499"/>
    </location>
</feature>
<evidence type="ECO:0000313" key="2">
    <source>
        <dbReference type="EMBL" id="OAV89665.1"/>
    </source>
</evidence>
<reference evidence="2" key="2">
    <citation type="submission" date="2016-05" db="EMBL/GenBank/DDBJ databases">
        <title>Comparative analysis highlights variable genome content of wheat rusts and divergence of the mating loci.</title>
        <authorList>
            <person name="Cuomo C.A."/>
            <person name="Bakkeren G."/>
            <person name="Szabo L."/>
            <person name="Khalil H."/>
            <person name="Joly D."/>
            <person name="Goldberg J."/>
            <person name="Young S."/>
            <person name="Zeng Q."/>
            <person name="Fellers J."/>
        </authorList>
    </citation>
    <scope>NUCLEOTIDE SEQUENCE [LARGE SCALE GENOMIC DNA]</scope>
    <source>
        <strain evidence="2">1-1 BBBD Race 1</strain>
    </source>
</reference>
<dbReference type="VEuPathDB" id="FungiDB:PTTG_27294"/>
<evidence type="ECO:0000313" key="4">
    <source>
        <dbReference type="EMBL" id="OAV93690.1"/>
    </source>
</evidence>
<evidence type="ECO:0000313" key="5">
    <source>
        <dbReference type="EnsemblFungi" id="PTTG_27254-t43_1-p1"/>
    </source>
</evidence>
<gene>
    <name evidence="4" type="ORF">PTTG_27254</name>
    <name evidence="3" type="ORF">PTTG_27294</name>
    <name evidence="2" type="ORF">PTTG_28599</name>
</gene>
<dbReference type="VEuPathDB" id="FungiDB:PTTG_27254"/>